<dbReference type="Proteomes" id="UP000197290">
    <property type="component" value="Unassembled WGS sequence"/>
</dbReference>
<dbReference type="Gene3D" id="1.10.443.10">
    <property type="entry name" value="Intergrase catalytic core"/>
    <property type="match status" value="1"/>
</dbReference>
<dbReference type="InterPro" id="IPR010998">
    <property type="entry name" value="Integrase_recombinase_N"/>
</dbReference>
<accession>A0A245ZWF2</accession>
<dbReference type="SUPFAM" id="SSF56349">
    <property type="entry name" value="DNA breaking-rejoining enzymes"/>
    <property type="match status" value="1"/>
</dbReference>
<gene>
    <name evidence="3" type="primary">xerC_1</name>
    <name evidence="3" type="ORF">SPDO_09700</name>
</gene>
<proteinExistence type="predicted"/>
<dbReference type="EMBL" id="NBBI01000001">
    <property type="protein sequence ID" value="OWK34079.1"/>
    <property type="molecule type" value="Genomic_DNA"/>
</dbReference>
<dbReference type="GO" id="GO:0003677">
    <property type="term" value="F:DNA binding"/>
    <property type="evidence" value="ECO:0007669"/>
    <property type="project" value="UniProtKB-KW"/>
</dbReference>
<evidence type="ECO:0000256" key="1">
    <source>
        <dbReference type="ARBA" id="ARBA00023125"/>
    </source>
</evidence>
<evidence type="ECO:0000313" key="4">
    <source>
        <dbReference type="Proteomes" id="UP000197290"/>
    </source>
</evidence>
<dbReference type="GO" id="GO:0006310">
    <property type="term" value="P:DNA recombination"/>
    <property type="evidence" value="ECO:0007669"/>
    <property type="project" value="UniProtKB-KW"/>
</dbReference>
<keyword evidence="4" id="KW-1185">Reference proteome</keyword>
<dbReference type="AlphaFoldDB" id="A0A245ZWF2"/>
<reference evidence="3 4" key="1">
    <citation type="submission" date="2017-03" db="EMBL/GenBank/DDBJ databases">
        <title>Genome sequence of Sphingomonas dokdonensis DSM 21029.</title>
        <authorList>
            <person name="Poehlein A."/>
            <person name="Wuebbeler J.H."/>
            <person name="Steinbuechel A."/>
            <person name="Daniel R."/>
        </authorList>
    </citation>
    <scope>NUCLEOTIDE SEQUENCE [LARGE SCALE GENOMIC DNA]</scope>
    <source>
        <strain evidence="3 4">DSM 21029</strain>
    </source>
</reference>
<dbReference type="InterPro" id="IPR011010">
    <property type="entry name" value="DNA_brk_join_enz"/>
</dbReference>
<keyword evidence="2" id="KW-0233">DNA recombination</keyword>
<organism evidence="3 4">
    <name type="scientific">Sphingomonas dokdonensis</name>
    <dbReference type="NCBI Taxonomy" id="344880"/>
    <lineage>
        <taxon>Bacteria</taxon>
        <taxon>Pseudomonadati</taxon>
        <taxon>Pseudomonadota</taxon>
        <taxon>Alphaproteobacteria</taxon>
        <taxon>Sphingomonadales</taxon>
        <taxon>Sphingomonadaceae</taxon>
        <taxon>Sphingomonas</taxon>
    </lineage>
</organism>
<evidence type="ECO:0000256" key="2">
    <source>
        <dbReference type="ARBA" id="ARBA00023172"/>
    </source>
</evidence>
<keyword evidence="1" id="KW-0238">DNA-binding</keyword>
<protein>
    <submittedName>
        <fullName evidence="3">Tyrosine recombinase XerC</fullName>
    </submittedName>
</protein>
<evidence type="ECO:0000313" key="3">
    <source>
        <dbReference type="EMBL" id="OWK34079.1"/>
    </source>
</evidence>
<name>A0A245ZWF2_9SPHN</name>
<comment type="caution">
    <text evidence="3">The sequence shown here is derived from an EMBL/GenBank/DDBJ whole genome shotgun (WGS) entry which is preliminary data.</text>
</comment>
<dbReference type="GO" id="GO:0015074">
    <property type="term" value="P:DNA integration"/>
    <property type="evidence" value="ECO:0007669"/>
    <property type="project" value="InterPro"/>
</dbReference>
<sequence length="419" mass="46470">MTRPRGWVRLPAYVRATKRAGGDVAYYWELPPWARPIRDVDGKLAPAVREGRRHTLVNTSLGTDLASAIAKAEALNEALTQWRTGEGGANLVKGTVAWLFAWYRDQERFKKNVAKTRNDYRKLMDMLAAFETKAGSPPLGQRMANKVDAGVADKLYRKLRERGERQATYAMQVCRLVWTWAARHHRATGVKENPFAGMGLKSTAAKGNRATTRAEYDLYRTTAREMGFQSMATAAALSFECCQRVWDAFGFEDAEGEERRGIEWSGYEPGKQIALVQSKTGNAVVLPLAINVAGESVRLYPDLEDELARTPRTADVIVVEERSGKKYKERRVSSVHRAICEKAGLPKTMTFTGFRHGGITEVGSVSADVRPISGHATLDVTRIYNKATADKAREIAVARRAHITALGADLSENGSEHVE</sequence>
<dbReference type="Gene3D" id="1.10.150.130">
    <property type="match status" value="1"/>
</dbReference>
<dbReference type="InterPro" id="IPR013762">
    <property type="entry name" value="Integrase-like_cat_sf"/>
</dbReference>